<protein>
    <submittedName>
        <fullName evidence="1">Uncharacterized protein</fullName>
    </submittedName>
</protein>
<evidence type="ECO:0000313" key="2">
    <source>
        <dbReference type="Proteomes" id="UP001150581"/>
    </source>
</evidence>
<gene>
    <name evidence="1" type="ORF">LPJ66_003112</name>
</gene>
<evidence type="ECO:0000313" key="1">
    <source>
        <dbReference type="EMBL" id="KAJ1897864.1"/>
    </source>
</evidence>
<sequence>MASTQKRQQDTDKPATLSQILNRTQQLQTAAVEASDRLRDQCVQFMQTQSIRLEDTADTELEDIPGIDQCMNELMQCILYTELRKDIRQVTDALEGVQHRLMSSRQNTNNVTELSSPNNEEAAPVDETPETPTMLSASDTFRTARGMPLYTESEHTQNVPDTNVDEDVAEAQAISETLKDLKQLEQRLYEACMEIDEWRRTACVSALISSVGARQADAFSDSQSPSVGSSASVRLPVDRIIGEALERRRTRSCSVGYLGIHQGWNDCGMGSSHPAPPLPPISRLLQVERETEALRPPAITRPVWSPPPIQSLAFNAPYSPGQLSSQPQFNSLRLIDTPISSTPSEDTASTRYRTIADDVRIIGWVTKGSGLDIHTEFKVVVHLTKGENLTVMRRYTDFENLRDVLCERYYTFRKRIPELPSKKAFGKFEDKFLKKRESGLQFFLAYVMLHPVIGCSLSIKQWLEGSE</sequence>
<organism evidence="1 2">
    <name type="scientific">Kickxella alabastrina</name>
    <dbReference type="NCBI Taxonomy" id="61397"/>
    <lineage>
        <taxon>Eukaryota</taxon>
        <taxon>Fungi</taxon>
        <taxon>Fungi incertae sedis</taxon>
        <taxon>Zoopagomycota</taxon>
        <taxon>Kickxellomycotina</taxon>
        <taxon>Kickxellomycetes</taxon>
        <taxon>Kickxellales</taxon>
        <taxon>Kickxellaceae</taxon>
        <taxon>Kickxella</taxon>
    </lineage>
</organism>
<keyword evidence="2" id="KW-1185">Reference proteome</keyword>
<comment type="caution">
    <text evidence="1">The sequence shown here is derived from an EMBL/GenBank/DDBJ whole genome shotgun (WGS) entry which is preliminary data.</text>
</comment>
<name>A0ACC1IMQ7_9FUNG</name>
<accession>A0ACC1IMQ7</accession>
<reference evidence="1" key="1">
    <citation type="submission" date="2022-07" db="EMBL/GenBank/DDBJ databases">
        <title>Phylogenomic reconstructions and comparative analyses of Kickxellomycotina fungi.</title>
        <authorList>
            <person name="Reynolds N.K."/>
            <person name="Stajich J.E."/>
            <person name="Barry K."/>
            <person name="Grigoriev I.V."/>
            <person name="Crous P."/>
            <person name="Smith M.E."/>
        </authorList>
    </citation>
    <scope>NUCLEOTIDE SEQUENCE</scope>
    <source>
        <strain evidence="1">Benny 63K</strain>
    </source>
</reference>
<proteinExistence type="predicted"/>
<dbReference type="Proteomes" id="UP001150581">
    <property type="component" value="Unassembled WGS sequence"/>
</dbReference>
<dbReference type="EMBL" id="JANBPG010000291">
    <property type="protein sequence ID" value="KAJ1897864.1"/>
    <property type="molecule type" value="Genomic_DNA"/>
</dbReference>